<evidence type="ECO:0000256" key="4">
    <source>
        <dbReference type="ARBA" id="ARBA00022984"/>
    </source>
</evidence>
<keyword evidence="5 6" id="KW-0961">Cell wall biogenesis/degradation</keyword>
<evidence type="ECO:0000256" key="6">
    <source>
        <dbReference type="PROSITE-ProRule" id="PRU01373"/>
    </source>
</evidence>
<dbReference type="Gene3D" id="2.40.440.10">
    <property type="entry name" value="L,D-transpeptidase catalytic domain-like"/>
    <property type="match status" value="1"/>
</dbReference>
<name>A0ABW5WBN7_9PSEU</name>
<dbReference type="InterPro" id="IPR036366">
    <property type="entry name" value="PGBDSf"/>
</dbReference>
<evidence type="ECO:0000256" key="5">
    <source>
        <dbReference type="ARBA" id="ARBA00023316"/>
    </source>
</evidence>
<dbReference type="PROSITE" id="PS52029">
    <property type="entry name" value="LD_TPASE"/>
    <property type="match status" value="1"/>
</dbReference>
<comment type="caution">
    <text evidence="8">The sequence shown here is derived from an EMBL/GenBank/DDBJ whole genome shotgun (WGS) entry which is preliminary data.</text>
</comment>
<evidence type="ECO:0000313" key="8">
    <source>
        <dbReference type="EMBL" id="MFD2801342.1"/>
    </source>
</evidence>
<dbReference type="CDD" id="cd16913">
    <property type="entry name" value="YkuD_like"/>
    <property type="match status" value="1"/>
</dbReference>
<reference evidence="9" key="1">
    <citation type="journal article" date="2019" name="Int. J. Syst. Evol. Microbiol.">
        <title>The Global Catalogue of Microorganisms (GCM) 10K type strain sequencing project: providing services to taxonomists for standard genome sequencing and annotation.</title>
        <authorList>
            <consortium name="The Broad Institute Genomics Platform"/>
            <consortium name="The Broad Institute Genome Sequencing Center for Infectious Disease"/>
            <person name="Wu L."/>
            <person name="Ma J."/>
        </authorList>
    </citation>
    <scope>NUCLEOTIDE SEQUENCE [LARGE SCALE GENOMIC DNA]</scope>
    <source>
        <strain evidence="9">IBRC-M 10906</strain>
    </source>
</reference>
<dbReference type="PANTHER" id="PTHR30582">
    <property type="entry name" value="L,D-TRANSPEPTIDASE"/>
    <property type="match status" value="1"/>
</dbReference>
<dbReference type="InterPro" id="IPR002477">
    <property type="entry name" value="Peptidoglycan-bd-like"/>
</dbReference>
<dbReference type="InterPro" id="IPR050979">
    <property type="entry name" value="LD-transpeptidase"/>
</dbReference>
<evidence type="ECO:0000256" key="3">
    <source>
        <dbReference type="ARBA" id="ARBA00022960"/>
    </source>
</evidence>
<gene>
    <name evidence="8" type="ORF">ACFS2C_18280</name>
</gene>
<feature type="domain" description="L,D-TPase catalytic" evidence="7">
    <location>
        <begin position="131"/>
        <end position="240"/>
    </location>
</feature>
<feature type="active site" description="Proton donor/acceptor" evidence="6">
    <location>
        <position position="202"/>
    </location>
</feature>
<evidence type="ECO:0000313" key="9">
    <source>
        <dbReference type="Proteomes" id="UP001597478"/>
    </source>
</evidence>
<evidence type="ECO:0000259" key="7">
    <source>
        <dbReference type="PROSITE" id="PS52029"/>
    </source>
</evidence>
<evidence type="ECO:0000256" key="2">
    <source>
        <dbReference type="ARBA" id="ARBA00022679"/>
    </source>
</evidence>
<dbReference type="Gene3D" id="1.10.101.10">
    <property type="entry name" value="PGBD-like superfamily/PGBD"/>
    <property type="match status" value="1"/>
</dbReference>
<comment type="pathway">
    <text evidence="1 6">Cell wall biogenesis; peptidoglycan biosynthesis.</text>
</comment>
<dbReference type="PANTHER" id="PTHR30582:SF2">
    <property type="entry name" value="L,D-TRANSPEPTIDASE YCIB-RELATED"/>
    <property type="match status" value="1"/>
</dbReference>
<dbReference type="InterPro" id="IPR038063">
    <property type="entry name" value="Transpep_catalytic_dom"/>
</dbReference>
<organism evidence="8 9">
    <name type="scientific">Prauserella oleivorans</name>
    <dbReference type="NCBI Taxonomy" id="1478153"/>
    <lineage>
        <taxon>Bacteria</taxon>
        <taxon>Bacillati</taxon>
        <taxon>Actinomycetota</taxon>
        <taxon>Actinomycetes</taxon>
        <taxon>Pseudonocardiales</taxon>
        <taxon>Pseudonocardiaceae</taxon>
        <taxon>Prauserella</taxon>
    </lineage>
</organism>
<protein>
    <submittedName>
        <fullName evidence="8">L,D-transpeptidase family protein</fullName>
    </submittedName>
</protein>
<keyword evidence="4 6" id="KW-0573">Peptidoglycan synthesis</keyword>
<evidence type="ECO:0000256" key="1">
    <source>
        <dbReference type="ARBA" id="ARBA00004752"/>
    </source>
</evidence>
<dbReference type="EMBL" id="JBHUOF010000026">
    <property type="protein sequence ID" value="MFD2801342.1"/>
    <property type="molecule type" value="Genomic_DNA"/>
</dbReference>
<feature type="active site" description="Nucleophile" evidence="6">
    <location>
        <position position="216"/>
    </location>
</feature>
<dbReference type="SUPFAM" id="SSF141523">
    <property type="entry name" value="L,D-transpeptidase catalytic domain-like"/>
    <property type="match status" value="1"/>
</dbReference>
<dbReference type="InterPro" id="IPR036365">
    <property type="entry name" value="PGBD-like_sf"/>
</dbReference>
<dbReference type="SUPFAM" id="SSF47090">
    <property type="entry name" value="PGBD-like"/>
    <property type="match status" value="1"/>
</dbReference>
<dbReference type="Pfam" id="PF03734">
    <property type="entry name" value="YkuD"/>
    <property type="match status" value="1"/>
</dbReference>
<sequence length="253" mass="27457">MAAHWGMRRGLVLGSGLVVAAVLAGVAISPSTPEVEAESATRTVGEASLERAATTRLEPPLPGTGEVQHRLRALGYQIREVTGTWDDEGRHAVVAFQKMHGLRPTGRVGRATAGALDDPVTPAVRDRSPGFHMEVDLTRQVAYTVVDGEVGRIYDVSTGAEPEKATPVGRFHILRQIDGMRYAPLGPLYRPSYFTYDGIAFHGGEPVLPYPASNGCVRMTDPSVDELFDRLRPGTLVVVYRDHTRFARSVTRG</sequence>
<dbReference type="InterPro" id="IPR005490">
    <property type="entry name" value="LD_TPept_cat_dom"/>
</dbReference>
<dbReference type="Proteomes" id="UP001597478">
    <property type="component" value="Unassembled WGS sequence"/>
</dbReference>
<keyword evidence="9" id="KW-1185">Reference proteome</keyword>
<dbReference type="Pfam" id="PF01471">
    <property type="entry name" value="PG_binding_1"/>
    <property type="match status" value="1"/>
</dbReference>
<proteinExistence type="predicted"/>
<keyword evidence="3 6" id="KW-0133">Cell shape</keyword>
<dbReference type="RefSeq" id="WP_377393793.1">
    <property type="nucleotide sequence ID" value="NZ_JBHSAN010000043.1"/>
</dbReference>
<keyword evidence="2" id="KW-0808">Transferase</keyword>
<accession>A0ABW5WBN7</accession>